<feature type="domain" description="Secretion system C-terminal sorting" evidence="1">
    <location>
        <begin position="390"/>
        <end position="460"/>
    </location>
</feature>
<dbReference type="Pfam" id="PF18962">
    <property type="entry name" value="Por_Secre_tail"/>
    <property type="match status" value="1"/>
</dbReference>
<dbReference type="EMBL" id="JBHUIM010000001">
    <property type="protein sequence ID" value="MFD2246834.1"/>
    <property type="molecule type" value="Genomic_DNA"/>
</dbReference>
<reference evidence="4" key="1">
    <citation type="journal article" date="2019" name="Int. J. Syst. Evol. Microbiol.">
        <title>The Global Catalogue of Microorganisms (GCM) 10K type strain sequencing project: providing services to taxonomists for standard genome sequencing and annotation.</title>
        <authorList>
            <consortium name="The Broad Institute Genomics Platform"/>
            <consortium name="The Broad Institute Genome Sequencing Center for Infectious Disease"/>
            <person name="Wu L."/>
            <person name="Ma J."/>
        </authorList>
    </citation>
    <scope>NUCLEOTIDE SEQUENCE [LARGE SCALE GENOMIC DNA]</scope>
    <source>
        <strain evidence="4">CGMCC 4.1782</strain>
    </source>
</reference>
<keyword evidence="4" id="KW-1185">Reference proteome</keyword>
<evidence type="ECO:0000313" key="4">
    <source>
        <dbReference type="Proteomes" id="UP001597374"/>
    </source>
</evidence>
<feature type="domain" description="PKD-like" evidence="2">
    <location>
        <begin position="41"/>
        <end position="117"/>
    </location>
</feature>
<evidence type="ECO:0000313" key="3">
    <source>
        <dbReference type="EMBL" id="MFD2246834.1"/>
    </source>
</evidence>
<gene>
    <name evidence="3" type="ORF">ACFSKP_11255</name>
</gene>
<evidence type="ECO:0000259" key="1">
    <source>
        <dbReference type="Pfam" id="PF18962"/>
    </source>
</evidence>
<name>A0ABW5CXV1_9BACT</name>
<dbReference type="RefSeq" id="WP_250428612.1">
    <property type="nucleotide sequence ID" value="NZ_JALPRR010000001.1"/>
</dbReference>
<proteinExistence type="predicted"/>
<protein>
    <submittedName>
        <fullName evidence="3">T9SS type A sorting domain-containing protein</fullName>
    </submittedName>
</protein>
<evidence type="ECO:0000259" key="2">
    <source>
        <dbReference type="Pfam" id="PF19408"/>
    </source>
</evidence>
<dbReference type="Pfam" id="PF19408">
    <property type="entry name" value="PKD_6"/>
    <property type="match status" value="2"/>
</dbReference>
<dbReference type="NCBIfam" id="TIGR04183">
    <property type="entry name" value="Por_Secre_tail"/>
    <property type="match status" value="1"/>
</dbReference>
<feature type="domain" description="PKD-like" evidence="2">
    <location>
        <begin position="128"/>
        <end position="205"/>
    </location>
</feature>
<comment type="caution">
    <text evidence="3">The sequence shown here is derived from an EMBL/GenBank/DDBJ whole genome shotgun (WGS) entry which is preliminary data.</text>
</comment>
<dbReference type="InterPro" id="IPR026444">
    <property type="entry name" value="Secre_tail"/>
</dbReference>
<sequence length="465" mass="49682">MRRHLLRYLLLYFVLCFSAVPVGYAASYTLASGGQIVVTDPPATPAPIVGPTEVCAGVTATYMVSLVSGATGYTWSVPASWMIIAGQGTNQIMVNAGSTSGSISVKAQNQYGESGSRHEEVRVTTKVPAKPVAVTGPISVCTGSEATYSVPVMEDTRKYNWTLPAGWSIVGLRDTSHIKVVVGTEAGVIRVTAENPCGRSAATELVIAVSQPISSNTIQGSQSVCAGQAPAMLEGSTPAGGNGTYTYSWEASITSATDGFVPAAGPNESQQYTSGILSNTTWFRRVVSSGACGVSYSEAVKVEVKPLPARPTIEQVGAQELRASLEGDHYEWVRDDVKLASSTRSITVKEGGAYKVRVRNAQGCFSAYSDVWQVTITGLADEARAMGFVLYPNPSNGRVLLTTREPLLQVEVQVINMLGHAVHRQQLPQVTEQLELKLGHLPDGVYLLQLRSSDRQLKQRLLLQR</sequence>
<organism evidence="3 4">
    <name type="scientific">Pontibacter ruber</name>
    <dbReference type="NCBI Taxonomy" id="1343895"/>
    <lineage>
        <taxon>Bacteria</taxon>
        <taxon>Pseudomonadati</taxon>
        <taxon>Bacteroidota</taxon>
        <taxon>Cytophagia</taxon>
        <taxon>Cytophagales</taxon>
        <taxon>Hymenobacteraceae</taxon>
        <taxon>Pontibacter</taxon>
    </lineage>
</organism>
<accession>A0ABW5CXV1</accession>
<dbReference type="InterPro" id="IPR045829">
    <property type="entry name" value="PKD_6"/>
</dbReference>
<dbReference type="Proteomes" id="UP001597374">
    <property type="component" value="Unassembled WGS sequence"/>
</dbReference>